<dbReference type="InterPro" id="IPR000835">
    <property type="entry name" value="HTH_MarR-typ"/>
</dbReference>
<evidence type="ECO:0000313" key="5">
    <source>
        <dbReference type="EMBL" id="SBW01594.1"/>
    </source>
</evidence>
<dbReference type="PROSITE" id="PS01117">
    <property type="entry name" value="HTH_MARR_1"/>
    <property type="match status" value="1"/>
</dbReference>
<protein>
    <submittedName>
        <fullName evidence="5">Putative transcriptional regulator</fullName>
    </submittedName>
</protein>
<dbReference type="PROSITE" id="PS50995">
    <property type="entry name" value="HTH_MARR_2"/>
    <property type="match status" value="1"/>
</dbReference>
<dbReference type="InterPro" id="IPR036388">
    <property type="entry name" value="WH-like_DNA-bd_sf"/>
</dbReference>
<evidence type="ECO:0000256" key="2">
    <source>
        <dbReference type="ARBA" id="ARBA00023125"/>
    </source>
</evidence>
<name>A0A212JQ41_9FIRM</name>
<feature type="domain" description="HTH marR-type" evidence="4">
    <location>
        <begin position="12"/>
        <end position="158"/>
    </location>
</feature>
<dbReference type="Gene3D" id="1.10.10.10">
    <property type="entry name" value="Winged helix-like DNA-binding domain superfamily/Winged helix DNA-binding domain"/>
    <property type="match status" value="1"/>
</dbReference>
<keyword evidence="1" id="KW-0805">Transcription regulation</keyword>
<evidence type="ECO:0000256" key="3">
    <source>
        <dbReference type="ARBA" id="ARBA00023163"/>
    </source>
</evidence>
<dbReference type="InterPro" id="IPR052067">
    <property type="entry name" value="Metal_resp_HTH_trans_reg"/>
</dbReference>
<evidence type="ECO:0000259" key="4">
    <source>
        <dbReference type="PROSITE" id="PS50995"/>
    </source>
</evidence>
<dbReference type="SUPFAM" id="SSF46785">
    <property type="entry name" value="Winged helix' DNA-binding domain"/>
    <property type="match status" value="1"/>
</dbReference>
<dbReference type="GO" id="GO:0003677">
    <property type="term" value="F:DNA binding"/>
    <property type="evidence" value="ECO:0007669"/>
    <property type="project" value="UniProtKB-KW"/>
</dbReference>
<evidence type="ECO:0000256" key="1">
    <source>
        <dbReference type="ARBA" id="ARBA00023015"/>
    </source>
</evidence>
<dbReference type="PANTHER" id="PTHR35790:SF4">
    <property type="entry name" value="HTH-TYPE TRANSCRIPTIONAL REGULATOR PCHR"/>
    <property type="match status" value="1"/>
</dbReference>
<sequence length="165" mass="19147">MAISIREDREQLDKVYRLLNNRAEKLYDFVCRYSAYMSEPKDYGNGHLISMSEVHVLTHIEENPGITITQLALEREKTKSAISQTVKRLEKDGYIYRRKKEGDGKVVLLFPTEKGINLSVSHKLYDLSDIANTSEALLRTCSEEEIDNFYKVIDAYRALFDEDEE</sequence>
<dbReference type="InterPro" id="IPR023187">
    <property type="entry name" value="Tscrpt_reg_MarR-type_CS"/>
</dbReference>
<dbReference type="GO" id="GO:0003700">
    <property type="term" value="F:DNA-binding transcription factor activity"/>
    <property type="evidence" value="ECO:0007669"/>
    <property type="project" value="InterPro"/>
</dbReference>
<organism evidence="5">
    <name type="scientific">uncultured Eubacteriales bacterium</name>
    <dbReference type="NCBI Taxonomy" id="172733"/>
    <lineage>
        <taxon>Bacteria</taxon>
        <taxon>Bacillati</taxon>
        <taxon>Bacillota</taxon>
        <taxon>Clostridia</taxon>
        <taxon>Eubacteriales</taxon>
        <taxon>environmental samples</taxon>
    </lineage>
</organism>
<dbReference type="PANTHER" id="PTHR35790">
    <property type="entry name" value="HTH-TYPE TRANSCRIPTIONAL REGULATOR PCHR"/>
    <property type="match status" value="1"/>
</dbReference>
<keyword evidence="2" id="KW-0238">DNA-binding</keyword>
<gene>
    <name evidence="5" type="ORF">KL86CLO1_11514</name>
</gene>
<reference evidence="5" key="1">
    <citation type="submission" date="2016-04" db="EMBL/GenBank/DDBJ databases">
        <authorList>
            <person name="Evans L.H."/>
            <person name="Alamgir A."/>
            <person name="Owens N."/>
            <person name="Weber N.D."/>
            <person name="Virtaneva K."/>
            <person name="Barbian K."/>
            <person name="Babar A."/>
            <person name="Rosenke K."/>
        </authorList>
    </citation>
    <scope>NUCLEOTIDE SEQUENCE</scope>
    <source>
        <strain evidence="5">86</strain>
    </source>
</reference>
<dbReference type="Pfam" id="PF01047">
    <property type="entry name" value="MarR"/>
    <property type="match status" value="1"/>
</dbReference>
<accession>A0A212JQ41</accession>
<dbReference type="InterPro" id="IPR036390">
    <property type="entry name" value="WH_DNA-bd_sf"/>
</dbReference>
<keyword evidence="3" id="KW-0804">Transcription</keyword>
<proteinExistence type="predicted"/>
<dbReference type="EMBL" id="FLUN01000001">
    <property type="protein sequence ID" value="SBW01594.1"/>
    <property type="molecule type" value="Genomic_DNA"/>
</dbReference>
<dbReference type="SMART" id="SM00347">
    <property type="entry name" value="HTH_MARR"/>
    <property type="match status" value="1"/>
</dbReference>
<dbReference type="AlphaFoldDB" id="A0A212JQ41"/>